<dbReference type="OrthoDB" id="9813525at2"/>
<protein>
    <submittedName>
        <fullName evidence="2">DUF2721 domain-containing protein</fullName>
    </submittedName>
</protein>
<dbReference type="RefSeq" id="WP_128706340.1">
    <property type="nucleotide sequence ID" value="NZ_RLII01000026.1"/>
</dbReference>
<accession>A0A4Q0I2Z0</accession>
<keyword evidence="1" id="KW-0812">Transmembrane</keyword>
<keyword evidence="3" id="KW-1185">Reference proteome</keyword>
<reference evidence="3" key="1">
    <citation type="submission" date="2018-11" db="EMBL/GenBank/DDBJ databases">
        <title>Genome sequencing of a novel mesophilic and cellulolytic organism within the genus Hungateiclostridium.</title>
        <authorList>
            <person name="Rettenmaier R."/>
            <person name="Liebl W."/>
            <person name="Zverlov V."/>
        </authorList>
    </citation>
    <scope>NUCLEOTIDE SEQUENCE [LARGE SCALE GENOMIC DNA]</scope>
    <source>
        <strain evidence="3">N2K1</strain>
    </source>
</reference>
<dbReference type="EMBL" id="RLII01000026">
    <property type="protein sequence ID" value="RXE58045.1"/>
    <property type="molecule type" value="Genomic_DNA"/>
</dbReference>
<keyword evidence="1" id="KW-1133">Transmembrane helix</keyword>
<dbReference type="Proteomes" id="UP000289166">
    <property type="component" value="Unassembled WGS sequence"/>
</dbReference>
<feature type="transmembrane region" description="Helical" evidence="1">
    <location>
        <begin position="12"/>
        <end position="33"/>
    </location>
</feature>
<evidence type="ECO:0000256" key="1">
    <source>
        <dbReference type="SAM" id="Phobius"/>
    </source>
</evidence>
<keyword evidence="1" id="KW-0472">Membrane</keyword>
<feature type="transmembrane region" description="Helical" evidence="1">
    <location>
        <begin position="93"/>
        <end position="111"/>
    </location>
</feature>
<evidence type="ECO:0000313" key="3">
    <source>
        <dbReference type="Proteomes" id="UP000289166"/>
    </source>
</evidence>
<gene>
    <name evidence="2" type="ORF">EFD62_14370</name>
</gene>
<evidence type="ECO:0000313" key="2">
    <source>
        <dbReference type="EMBL" id="RXE58045.1"/>
    </source>
</evidence>
<dbReference type="AlphaFoldDB" id="A0A4Q0I2Z0"/>
<proteinExistence type="predicted"/>
<comment type="caution">
    <text evidence="2">The sequence shown here is derived from an EMBL/GenBank/DDBJ whole genome shotgun (WGS) entry which is preliminary data.</text>
</comment>
<sequence length="128" mass="14757">MELTLTTPALLFPAISLLMLAYTNRFIVLAQLIRDLYAKYKENPDEVTKGQLYNLKRRIVIIKNMQIFGALSFFFCVACMFLIFFEFMFLADVVFGISLVLLLISLGLLVYELQISINAINIQIEDFK</sequence>
<organism evidence="2 3">
    <name type="scientific">Acetivibrio mesophilus</name>
    <dbReference type="NCBI Taxonomy" id="2487273"/>
    <lineage>
        <taxon>Bacteria</taxon>
        <taxon>Bacillati</taxon>
        <taxon>Bacillota</taxon>
        <taxon>Clostridia</taxon>
        <taxon>Eubacteriales</taxon>
        <taxon>Oscillospiraceae</taxon>
        <taxon>Acetivibrio</taxon>
    </lineage>
</organism>
<dbReference type="InterPro" id="IPR021279">
    <property type="entry name" value="DUF2721"/>
</dbReference>
<feature type="transmembrane region" description="Helical" evidence="1">
    <location>
        <begin position="67"/>
        <end position="87"/>
    </location>
</feature>
<dbReference type="Pfam" id="PF11026">
    <property type="entry name" value="DUF2721"/>
    <property type="match status" value="1"/>
</dbReference>
<name>A0A4Q0I2Z0_9FIRM</name>